<gene>
    <name evidence="1" type="ORF">COLO4_28440</name>
</gene>
<evidence type="ECO:0000313" key="2">
    <source>
        <dbReference type="Proteomes" id="UP000187203"/>
    </source>
</evidence>
<dbReference type="Proteomes" id="UP000187203">
    <property type="component" value="Unassembled WGS sequence"/>
</dbReference>
<name>A0A1R3HKM7_9ROSI</name>
<comment type="caution">
    <text evidence="1">The sequence shown here is derived from an EMBL/GenBank/DDBJ whole genome shotgun (WGS) entry which is preliminary data.</text>
</comment>
<sequence length="131" mass="15075">MHREEVSCLCFQRRNYQSYWFRKGWVDENILKLQPGGMALVSISTEGDRTISFIPIDRDMCTEMSCLMDASSSIASQQTVVYCMSSDPTVHSRNRPLSPPNAASSTCRLVFLRNQTICWRDIREKSEERGQ</sequence>
<reference evidence="2" key="1">
    <citation type="submission" date="2013-09" db="EMBL/GenBank/DDBJ databases">
        <title>Corchorus olitorius genome sequencing.</title>
        <authorList>
            <person name="Alam M."/>
            <person name="Haque M.S."/>
            <person name="Islam M.S."/>
            <person name="Emdad E.M."/>
            <person name="Islam M.M."/>
            <person name="Ahmed B."/>
            <person name="Halim A."/>
            <person name="Hossen Q.M.M."/>
            <person name="Hossain M.Z."/>
            <person name="Ahmed R."/>
            <person name="Khan M.M."/>
            <person name="Islam R."/>
            <person name="Rashid M.M."/>
            <person name="Khan S.A."/>
            <person name="Rahman M.S."/>
            <person name="Alam M."/>
            <person name="Yahiya A.S."/>
            <person name="Khan M.S."/>
            <person name="Azam M.S."/>
            <person name="Haque T."/>
            <person name="Lashkar M.Z.H."/>
            <person name="Akhand A.I."/>
            <person name="Morshed G."/>
            <person name="Roy S."/>
            <person name="Uddin K.S."/>
            <person name="Rabeya T."/>
            <person name="Hossain A.S."/>
            <person name="Chowdhury A."/>
            <person name="Snigdha A.R."/>
            <person name="Mortoza M.S."/>
            <person name="Matin S.A."/>
            <person name="Hoque S.M.E."/>
            <person name="Islam M.K."/>
            <person name="Roy D.K."/>
            <person name="Haider R."/>
            <person name="Moosa M.M."/>
            <person name="Elias S.M."/>
            <person name="Hasan A.M."/>
            <person name="Jahan S."/>
            <person name="Shafiuddin M."/>
            <person name="Mahmood N."/>
            <person name="Shommy N.S."/>
        </authorList>
    </citation>
    <scope>NUCLEOTIDE SEQUENCE [LARGE SCALE GENOMIC DNA]</scope>
    <source>
        <strain evidence="2">cv. O-4</strain>
    </source>
</reference>
<protein>
    <submittedName>
        <fullName evidence="1">1,4-alpha-glucan-branching enzyme-like protein</fullName>
    </submittedName>
</protein>
<organism evidence="1 2">
    <name type="scientific">Corchorus olitorius</name>
    <dbReference type="NCBI Taxonomy" id="93759"/>
    <lineage>
        <taxon>Eukaryota</taxon>
        <taxon>Viridiplantae</taxon>
        <taxon>Streptophyta</taxon>
        <taxon>Embryophyta</taxon>
        <taxon>Tracheophyta</taxon>
        <taxon>Spermatophyta</taxon>
        <taxon>Magnoliopsida</taxon>
        <taxon>eudicotyledons</taxon>
        <taxon>Gunneridae</taxon>
        <taxon>Pentapetalae</taxon>
        <taxon>rosids</taxon>
        <taxon>malvids</taxon>
        <taxon>Malvales</taxon>
        <taxon>Malvaceae</taxon>
        <taxon>Grewioideae</taxon>
        <taxon>Apeibeae</taxon>
        <taxon>Corchorus</taxon>
    </lineage>
</organism>
<keyword evidence="2" id="KW-1185">Reference proteome</keyword>
<dbReference type="EMBL" id="AWUE01019936">
    <property type="protein sequence ID" value="OMO70916.1"/>
    <property type="molecule type" value="Genomic_DNA"/>
</dbReference>
<evidence type="ECO:0000313" key="1">
    <source>
        <dbReference type="EMBL" id="OMO70916.1"/>
    </source>
</evidence>
<proteinExistence type="predicted"/>
<dbReference type="AlphaFoldDB" id="A0A1R3HKM7"/>
<accession>A0A1R3HKM7</accession>